<evidence type="ECO:0000256" key="3">
    <source>
        <dbReference type="ARBA" id="ARBA00023187"/>
    </source>
</evidence>
<dbReference type="SUPFAM" id="SSF54928">
    <property type="entry name" value="RNA-binding domain, RBD"/>
    <property type="match status" value="1"/>
</dbReference>
<proteinExistence type="predicted"/>
<comment type="caution">
    <text evidence="7">The sequence shown here is derived from an EMBL/GenBank/DDBJ whole genome shotgun (WGS) entry which is preliminary data.</text>
</comment>
<gene>
    <name evidence="7" type="ORF">LVIROSA_LOCUS37679</name>
</gene>
<sequence>MLPRKPDGRNKENGEWTEVRGRKQTNTSMKVITSYYVTNIPDGTCRYTLKEAFKNFGNIIDVYIPGRKDKGGAYFGFVKFCGVKNAEELERSMQRVKCGHNILKVNISKYRKQNHSNKAPEMDRERDIPVPPPSQNQKHNAWEINREGRTYADVAGAQKRTSSSMNTGIQHVALKHVPAMMAWNSYALVREVLSLHHLTELPKLLEAECKYSKNLFYAGGMRVVIRFDLPKDAEIFLREENNWNRLLKWLRMGVFDEPNIERLAWIKITGVPISLRAEENFTLIANLFGEALQVEGQNWHNLDLSYDTACIITSSLTRINSMAICTFNNKSYKVGIVEYGYNWHPFFHNTASPQAEKEQEEGEESDDSDSAGDLDDDGTSDTWVNPNNDDLEDGEINQNMNSEIMNIDGGAIAVDDPQFAEMLVAEMQNPPEAEMHVPRIIGDGVGAVMAGDESTHIHTLSTNDTEKVSKTKINDATQQTKPIPQIELEVHGLKFGGPKSNKQKWTQNISTPIKLKPNHFELAPDFELGDSLGKRRKVDRNFAATITPRRIFDPPLTDFHRSKSNSQQVPLASHSDPLSLDLNKTINIFEALSCNSTTNEACSSFSNEIDSTIRIGNELGFQIGKEDDIVGRVFDGVGALKNDQ</sequence>
<feature type="region of interest" description="Disordered" evidence="5">
    <location>
        <begin position="113"/>
        <end position="138"/>
    </location>
</feature>
<accession>A0AAU9PPX2</accession>
<protein>
    <recommendedName>
        <fullName evidence="6">RRM domain-containing protein</fullName>
    </recommendedName>
</protein>
<reference evidence="7 8" key="1">
    <citation type="submission" date="2022-01" db="EMBL/GenBank/DDBJ databases">
        <authorList>
            <person name="Xiong W."/>
            <person name="Schranz E."/>
        </authorList>
    </citation>
    <scope>NUCLEOTIDE SEQUENCE [LARGE SCALE GENOMIC DNA]</scope>
</reference>
<dbReference type="InterPro" id="IPR035979">
    <property type="entry name" value="RBD_domain_sf"/>
</dbReference>
<keyword evidence="2" id="KW-0747">Spliceosome</keyword>
<evidence type="ECO:0000256" key="1">
    <source>
        <dbReference type="ARBA" id="ARBA00022664"/>
    </source>
</evidence>
<evidence type="ECO:0000256" key="4">
    <source>
        <dbReference type="PROSITE-ProRule" id="PRU00176"/>
    </source>
</evidence>
<dbReference type="AlphaFoldDB" id="A0AAU9PPX2"/>
<dbReference type="GO" id="GO:0008380">
    <property type="term" value="P:RNA splicing"/>
    <property type="evidence" value="ECO:0007669"/>
    <property type="project" value="UniProtKB-KW"/>
</dbReference>
<dbReference type="InterPro" id="IPR050907">
    <property type="entry name" value="SRSF"/>
</dbReference>
<evidence type="ECO:0000256" key="2">
    <source>
        <dbReference type="ARBA" id="ARBA00022728"/>
    </source>
</evidence>
<evidence type="ECO:0000313" key="8">
    <source>
        <dbReference type="Proteomes" id="UP001157418"/>
    </source>
</evidence>
<dbReference type="InterPro" id="IPR000504">
    <property type="entry name" value="RRM_dom"/>
</dbReference>
<dbReference type="GO" id="GO:0003723">
    <property type="term" value="F:RNA binding"/>
    <property type="evidence" value="ECO:0007669"/>
    <property type="project" value="UniProtKB-UniRule"/>
</dbReference>
<organism evidence="7 8">
    <name type="scientific">Lactuca virosa</name>
    <dbReference type="NCBI Taxonomy" id="75947"/>
    <lineage>
        <taxon>Eukaryota</taxon>
        <taxon>Viridiplantae</taxon>
        <taxon>Streptophyta</taxon>
        <taxon>Embryophyta</taxon>
        <taxon>Tracheophyta</taxon>
        <taxon>Spermatophyta</taxon>
        <taxon>Magnoliopsida</taxon>
        <taxon>eudicotyledons</taxon>
        <taxon>Gunneridae</taxon>
        <taxon>Pentapetalae</taxon>
        <taxon>asterids</taxon>
        <taxon>campanulids</taxon>
        <taxon>Asterales</taxon>
        <taxon>Asteraceae</taxon>
        <taxon>Cichorioideae</taxon>
        <taxon>Cichorieae</taxon>
        <taxon>Lactucinae</taxon>
        <taxon>Lactuca</taxon>
    </lineage>
</organism>
<keyword evidence="4" id="KW-0694">RNA-binding</keyword>
<dbReference type="Pfam" id="PF00076">
    <property type="entry name" value="RRM_1"/>
    <property type="match status" value="1"/>
</dbReference>
<dbReference type="PROSITE" id="PS50102">
    <property type="entry name" value="RRM"/>
    <property type="match status" value="1"/>
</dbReference>
<keyword evidence="3" id="KW-0508">mRNA splicing</keyword>
<feature type="compositionally biased region" description="Basic and acidic residues" evidence="5">
    <location>
        <begin position="1"/>
        <end position="21"/>
    </location>
</feature>
<dbReference type="InterPro" id="IPR012677">
    <property type="entry name" value="Nucleotide-bd_a/b_plait_sf"/>
</dbReference>
<feature type="region of interest" description="Disordered" evidence="5">
    <location>
        <begin position="352"/>
        <end position="395"/>
    </location>
</feature>
<dbReference type="EMBL" id="CAKMRJ010005745">
    <property type="protein sequence ID" value="CAH1452378.1"/>
    <property type="molecule type" value="Genomic_DNA"/>
</dbReference>
<dbReference type="Gene3D" id="3.30.70.330">
    <property type="match status" value="1"/>
</dbReference>
<keyword evidence="8" id="KW-1185">Reference proteome</keyword>
<evidence type="ECO:0000256" key="5">
    <source>
        <dbReference type="SAM" id="MobiDB-lite"/>
    </source>
</evidence>
<name>A0AAU9PPX2_9ASTR</name>
<dbReference type="CDD" id="cd00590">
    <property type="entry name" value="RRM_SF"/>
    <property type="match status" value="1"/>
</dbReference>
<evidence type="ECO:0000313" key="7">
    <source>
        <dbReference type="EMBL" id="CAH1452378.1"/>
    </source>
</evidence>
<dbReference type="GO" id="GO:0006397">
    <property type="term" value="P:mRNA processing"/>
    <property type="evidence" value="ECO:0007669"/>
    <property type="project" value="UniProtKB-KW"/>
</dbReference>
<keyword evidence="1" id="KW-0507">mRNA processing</keyword>
<dbReference type="GO" id="GO:0005681">
    <property type="term" value="C:spliceosomal complex"/>
    <property type="evidence" value="ECO:0007669"/>
    <property type="project" value="UniProtKB-KW"/>
</dbReference>
<dbReference type="SMART" id="SM00360">
    <property type="entry name" value="RRM"/>
    <property type="match status" value="1"/>
</dbReference>
<dbReference type="PANTHER" id="PTHR23147">
    <property type="entry name" value="SERINE/ARGININE RICH SPLICING FACTOR"/>
    <property type="match status" value="1"/>
</dbReference>
<evidence type="ECO:0000259" key="6">
    <source>
        <dbReference type="PROSITE" id="PS50102"/>
    </source>
</evidence>
<feature type="compositionally biased region" description="Acidic residues" evidence="5">
    <location>
        <begin position="358"/>
        <end position="379"/>
    </location>
</feature>
<feature type="domain" description="RRM" evidence="6">
    <location>
        <begin position="33"/>
        <end position="110"/>
    </location>
</feature>
<feature type="region of interest" description="Disordered" evidence="5">
    <location>
        <begin position="1"/>
        <end position="22"/>
    </location>
</feature>
<feature type="compositionally biased region" description="Basic and acidic residues" evidence="5">
    <location>
        <begin position="118"/>
        <end position="128"/>
    </location>
</feature>
<dbReference type="Proteomes" id="UP001157418">
    <property type="component" value="Unassembled WGS sequence"/>
</dbReference>